<dbReference type="EMBL" id="JBBGZH010000001">
    <property type="protein sequence ID" value="MEJ5018463.1"/>
    <property type="molecule type" value="Genomic_DNA"/>
</dbReference>
<evidence type="ECO:0000313" key="1">
    <source>
        <dbReference type="EMBL" id="MEJ5018463.1"/>
    </source>
</evidence>
<dbReference type="Proteomes" id="UP001375812">
    <property type="component" value="Unassembled WGS sequence"/>
</dbReference>
<comment type="caution">
    <text evidence="1">The sequence shown here is derived from an EMBL/GenBank/DDBJ whole genome shotgun (WGS) entry which is preliminary data.</text>
</comment>
<dbReference type="RefSeq" id="WP_339561692.1">
    <property type="nucleotide sequence ID" value="NZ_JBBGZH010000001.1"/>
</dbReference>
<proteinExistence type="predicted"/>
<reference evidence="1 2" key="1">
    <citation type="submission" date="2023-12" db="EMBL/GenBank/DDBJ databases">
        <title>Gut-associated functions are favored during microbiome assembly across C. elegans life.</title>
        <authorList>
            <person name="Zimmermann J."/>
        </authorList>
    </citation>
    <scope>NUCLEOTIDE SEQUENCE [LARGE SCALE GENOMIC DNA]</scope>
    <source>
        <strain evidence="1 2">MYb71</strain>
    </source>
</reference>
<gene>
    <name evidence="1" type="ORF">WH297_01740</name>
</gene>
<protein>
    <submittedName>
        <fullName evidence="1">Uncharacterized protein</fullName>
    </submittedName>
</protein>
<keyword evidence="2" id="KW-1185">Reference proteome</keyword>
<name>A0ABU8P880_9HYPH</name>
<evidence type="ECO:0000313" key="2">
    <source>
        <dbReference type="Proteomes" id="UP001375812"/>
    </source>
</evidence>
<sequence>MIAFEMAERVSVPFLENGFAIHRQFTGVQVDLANATAAGRP</sequence>
<accession>A0ABU8P880</accession>
<organism evidence="1 2">
    <name type="scientific">Ochrobactrum vermis</name>
    <dbReference type="NCBI Taxonomy" id="1827297"/>
    <lineage>
        <taxon>Bacteria</taxon>
        <taxon>Pseudomonadati</taxon>
        <taxon>Pseudomonadota</taxon>
        <taxon>Alphaproteobacteria</taxon>
        <taxon>Hyphomicrobiales</taxon>
        <taxon>Brucellaceae</taxon>
        <taxon>Brucella/Ochrobactrum group</taxon>
        <taxon>Ochrobactrum</taxon>
    </lineage>
</organism>